<dbReference type="PANTHER" id="PTHR30121:SF6">
    <property type="entry name" value="SLR6007 PROTEIN"/>
    <property type="match status" value="1"/>
</dbReference>
<evidence type="ECO:0000313" key="2">
    <source>
        <dbReference type="Proteomes" id="UP000094469"/>
    </source>
</evidence>
<sequence length="835" mass="95402">MKLDYPIKKIEENVALTKDQEVIAYYRVDSETVTLTDFVEKNKIKRKVAQVLNRLVDNQAFEIRLLPVNYDIRGKMGAFLKTLSEDSISLAEDKLKKTIMMLEKEMGMPYEYQWVIGVPLKKMTAGETFAETVVEKGTEALETVINGLGWELTLPENWLDRYREAEAEVFQNLGELKVERLREDDLYYIQCYQYLRNITHEKKEILSARSTRNIAESKIKVLRSGGLRFRSEFGDSYVSYLPVGKMNTLLNGANLSEVIQKMPFPIEMIIQGKFANPYGSNGLKGRSGRARSRTKNIIQEAHNTGSVQQDRILEGKAALDDLDKQIDKKVPVVDWGAYLVVTGRTYKEMRVRRKYLINRFKSMKINLSKATFDNPYLFQSTLYGNFQSGYQKTWEHTSILNGLAELALFSSSHSGTKIGFYLGRLDNEFAQADDRKQVVQNSKNLVLLQMLIANSEDVAGKRTSNPHIAVTGVTGGGKSFLVGNIFMQLSLTLAKILYIDPKKELRKQFMKAINDEEYQKQYPLDVEHIKKFNFVTLDSREEENLGVLDPLVMLDATDGIATAKAMLSFLNAKGWEIKEQTAINKAVKAVSKQRGKGEKVGFWHVVEYLKNDEKEFIRDVGEYIETTVEGSILELAFSWGNTKGLSFDEKTTILEISDLKLPKTEGSKLNDTERLSVTLMFALGAFCKKFGERDIEEETVIFFDESWVLSSSPQGEEILMSMKRVGRSQSNFMVLVTQSVKDTVSEEDGTGFGMIFAFDEDKQREEILKHLNLPITPDNVKWIENMVNGECVFKDFFGERNRIVVHCPFPEWERLFKKDKKNKSAEIENDYLQVA</sequence>
<comment type="caution">
    <text evidence="1">The sequence shown here is derived from an EMBL/GenBank/DDBJ whole genome shotgun (WGS) entry which is preliminary data.</text>
</comment>
<dbReference type="InterPro" id="IPR016628">
    <property type="entry name" value="ATPase_SAG2001_prd"/>
</dbReference>
<organism evidence="1 2">
    <name type="scientific">Enterococcus ureilyticus</name>
    <dbReference type="NCBI Taxonomy" id="1131292"/>
    <lineage>
        <taxon>Bacteria</taxon>
        <taxon>Bacillati</taxon>
        <taxon>Bacillota</taxon>
        <taxon>Bacilli</taxon>
        <taxon>Lactobacillales</taxon>
        <taxon>Enterococcaceae</taxon>
        <taxon>Enterococcus</taxon>
    </lineage>
</organism>
<dbReference type="Gene3D" id="3.40.50.300">
    <property type="entry name" value="P-loop containing nucleotide triphosphate hydrolases"/>
    <property type="match status" value="2"/>
</dbReference>
<dbReference type="AlphaFoldDB" id="A0A1E5H9C0"/>
<name>A0A1E5H9C0_9ENTE</name>
<dbReference type="OrthoDB" id="1647424at2"/>
<dbReference type="Pfam" id="PF12846">
    <property type="entry name" value="AAA_10"/>
    <property type="match status" value="1"/>
</dbReference>
<proteinExistence type="predicted"/>
<dbReference type="STRING" id="1131292.BCR24_06625"/>
<gene>
    <name evidence="1" type="ORF">BCR24_06625</name>
</gene>
<dbReference type="InterPro" id="IPR027417">
    <property type="entry name" value="P-loop_NTPase"/>
</dbReference>
<dbReference type="RefSeq" id="WP_069640939.1">
    <property type="nucleotide sequence ID" value="NZ_JAFBEZ010000005.1"/>
</dbReference>
<dbReference type="SUPFAM" id="SSF52540">
    <property type="entry name" value="P-loop containing nucleoside triphosphate hydrolases"/>
    <property type="match status" value="1"/>
</dbReference>
<dbReference type="PANTHER" id="PTHR30121">
    <property type="entry name" value="UNCHARACTERIZED PROTEIN YJGR-RELATED"/>
    <property type="match status" value="1"/>
</dbReference>
<dbReference type="Proteomes" id="UP000094469">
    <property type="component" value="Unassembled WGS sequence"/>
</dbReference>
<dbReference type="EMBL" id="MIKC01000039">
    <property type="protein sequence ID" value="OEG21543.1"/>
    <property type="molecule type" value="Genomic_DNA"/>
</dbReference>
<dbReference type="PIRSF" id="PIRSF015040">
    <property type="entry name" value="ATPase_SAG2001_prd"/>
    <property type="match status" value="1"/>
</dbReference>
<protein>
    <submittedName>
        <fullName evidence="1">Conjugal transfer protein</fullName>
    </submittedName>
</protein>
<accession>A0A1E5H9C0</accession>
<keyword evidence="2" id="KW-1185">Reference proteome</keyword>
<reference evidence="2" key="1">
    <citation type="submission" date="2016-09" db="EMBL/GenBank/DDBJ databases">
        <authorList>
            <person name="Gulvik C.A."/>
        </authorList>
    </citation>
    <scope>NUCLEOTIDE SEQUENCE [LARGE SCALE GENOMIC DNA]</scope>
    <source>
        <strain evidence="2">LMG 26676</strain>
    </source>
</reference>
<evidence type="ECO:0000313" key="1">
    <source>
        <dbReference type="EMBL" id="OEG21543.1"/>
    </source>
</evidence>
<dbReference type="InterPro" id="IPR051162">
    <property type="entry name" value="T4SS_component"/>
</dbReference>